<feature type="transmembrane region" description="Helical" evidence="11">
    <location>
        <begin position="327"/>
        <end position="346"/>
    </location>
</feature>
<dbReference type="EMBL" id="CP003804">
    <property type="protein sequence ID" value="AGF47940.1"/>
    <property type="molecule type" value="Genomic_DNA"/>
</dbReference>
<comment type="pathway">
    <text evidence="11">Cell wall biogenesis; peptidoglycan biosynthesis.</text>
</comment>
<evidence type="ECO:0000256" key="7">
    <source>
        <dbReference type="ARBA" id="ARBA00022984"/>
    </source>
</evidence>
<organism evidence="12 13">
    <name type="scientific">Candidatus Kinetoplastidibacterium crithidiae TCC036E</name>
    <dbReference type="NCBI Taxonomy" id="1208918"/>
    <lineage>
        <taxon>Bacteria</taxon>
        <taxon>Pseudomonadati</taxon>
        <taxon>Pseudomonadota</taxon>
        <taxon>Betaproteobacteria</taxon>
        <taxon>Candidatus Kinetoplastidibacterium</taxon>
    </lineage>
</organism>
<evidence type="ECO:0000256" key="11">
    <source>
        <dbReference type="HAMAP-Rule" id="MF_02079"/>
    </source>
</evidence>
<sequence length="384" mass="43619">MKFSFYDIFHRFINSMDFFILFIYFALSIVGLVALRSAVGYYDLRFSAQIYNCIIAFSAMLFVSMLPPAWLKNFSLPFYIFGVFLLLCVEFFGETTKGATRWLSIGFTRIQPSEMLKIAVPMMLAWYFDKVQNNDRLHKRDFFIAFVILMVPFSLIILQPDLGTSLLVLASGFFVIYFAGLSFRIIVPIVVLVISLICILLFYKDFLCTSDVSWFFFHDYQKNRICTLLNPLSDPLGNGFHTIQSMIAIGSGGLYGKGYMQGTQSHLDFIPERMTDFIFAVFAEEFGLYGCVFLLIIYFLLILFGLKISMSAKTSFSRLLSASISMMFFVYVFVNIGMVTGILPVVGVPLPFMSYGGSAFLNIGISCGLLMNIKNESKTKVQRI</sequence>
<dbReference type="STRING" id="1208918.CDEE_0101"/>
<feature type="transmembrane region" description="Helical" evidence="11">
    <location>
        <begin position="142"/>
        <end position="158"/>
    </location>
</feature>
<dbReference type="PROSITE" id="PS00428">
    <property type="entry name" value="FTSW_RODA_SPOVE"/>
    <property type="match status" value="1"/>
</dbReference>
<feature type="transmembrane region" description="Helical" evidence="11">
    <location>
        <begin position="352"/>
        <end position="373"/>
    </location>
</feature>
<dbReference type="GO" id="GO:0015648">
    <property type="term" value="F:lipid-linked peptidoglycan transporter activity"/>
    <property type="evidence" value="ECO:0007669"/>
    <property type="project" value="TreeGrafter"/>
</dbReference>
<dbReference type="HAMAP" id="MF_02079">
    <property type="entry name" value="PGT_RodA"/>
    <property type="match status" value="1"/>
</dbReference>
<comment type="catalytic activity">
    <reaction evidence="11">
        <text>[GlcNAc-(1-&gt;4)-Mur2Ac(oyl-L-Ala-gamma-D-Glu-L-Lys-D-Ala-D-Ala)](n)-di-trans,octa-cis-undecaprenyl diphosphate + beta-D-GlcNAc-(1-&gt;4)-Mur2Ac(oyl-L-Ala-gamma-D-Glu-L-Lys-D-Ala-D-Ala)-di-trans,octa-cis-undecaprenyl diphosphate = [GlcNAc-(1-&gt;4)-Mur2Ac(oyl-L-Ala-gamma-D-Glu-L-Lys-D-Ala-D-Ala)](n+1)-di-trans,octa-cis-undecaprenyl diphosphate + di-trans,octa-cis-undecaprenyl diphosphate + H(+)</text>
        <dbReference type="Rhea" id="RHEA:23708"/>
        <dbReference type="Rhea" id="RHEA-COMP:9602"/>
        <dbReference type="Rhea" id="RHEA-COMP:9603"/>
        <dbReference type="ChEBI" id="CHEBI:15378"/>
        <dbReference type="ChEBI" id="CHEBI:58405"/>
        <dbReference type="ChEBI" id="CHEBI:60033"/>
        <dbReference type="ChEBI" id="CHEBI:78435"/>
        <dbReference type="EC" id="2.4.99.28"/>
    </reaction>
</comment>
<dbReference type="InterPro" id="IPR011923">
    <property type="entry name" value="RodA/MrdB"/>
</dbReference>
<keyword evidence="6 11" id="KW-0133">Cell shape</keyword>
<keyword evidence="13" id="KW-1185">Reference proteome</keyword>
<reference evidence="12 13" key="1">
    <citation type="journal article" date="2013" name="Genome Biol. Evol.">
        <title>Genome evolution and phylogenomic analysis of candidatus kinetoplastibacterium, the betaproteobacterial endosymbionts of strigomonas and angomonas.</title>
        <authorList>
            <person name="Alves J.M."/>
            <person name="Serrano M.G."/>
            <person name="Maia da Silva F."/>
            <person name="Voegtly L.J."/>
            <person name="Matveyev A.V."/>
            <person name="Teixeira M.M."/>
            <person name="Camargo E.P."/>
            <person name="Buck G.A."/>
        </authorList>
    </citation>
    <scope>NUCLEOTIDE SEQUENCE [LARGE SCALE GENOMIC DNA]</scope>
    <source>
        <strain evidence="12 13">TCC036E</strain>
    </source>
</reference>
<dbReference type="GO" id="GO:0008360">
    <property type="term" value="P:regulation of cell shape"/>
    <property type="evidence" value="ECO:0007669"/>
    <property type="project" value="UniProtKB-KW"/>
</dbReference>
<feature type="transmembrane region" description="Helical" evidence="11">
    <location>
        <begin position="185"/>
        <end position="203"/>
    </location>
</feature>
<dbReference type="PANTHER" id="PTHR30474:SF1">
    <property type="entry name" value="PEPTIDOGLYCAN GLYCOSYLTRANSFERASE MRDB"/>
    <property type="match status" value="1"/>
</dbReference>
<dbReference type="PANTHER" id="PTHR30474">
    <property type="entry name" value="CELL CYCLE PROTEIN"/>
    <property type="match status" value="1"/>
</dbReference>
<comment type="function">
    <text evidence="11">Peptidoglycan polymerase that is essential for cell wall elongation.</text>
</comment>
<keyword evidence="3 11" id="KW-0328">Glycosyltransferase</keyword>
<keyword evidence="4 11" id="KW-0808">Transferase</keyword>
<dbReference type="RefSeq" id="WP_015238760.1">
    <property type="nucleotide sequence ID" value="NC_020283.1"/>
</dbReference>
<comment type="subcellular location">
    <subcellularLocation>
        <location evidence="11">Cell inner membrane</location>
        <topology evidence="11">Multi-pass membrane protein</topology>
    </subcellularLocation>
    <subcellularLocation>
        <location evidence="1">Membrane</location>
        <topology evidence="1">Multi-pass membrane protein</topology>
    </subcellularLocation>
</comment>
<dbReference type="HOGENOM" id="CLU_029243_2_2_4"/>
<dbReference type="Pfam" id="PF01098">
    <property type="entry name" value="FTSW_RODA_SPOVE"/>
    <property type="match status" value="1"/>
</dbReference>
<keyword evidence="9 11" id="KW-0472">Membrane</keyword>
<dbReference type="KEGG" id="kct:CDEE_0101"/>
<gene>
    <name evidence="11" type="primary">mrdB</name>
    <name evidence="11" type="synonym">rodA</name>
    <name evidence="12" type="ORF">CDEE_0101</name>
</gene>
<dbReference type="Proteomes" id="UP000011686">
    <property type="component" value="Chromosome"/>
</dbReference>
<dbReference type="eggNOG" id="COG0772">
    <property type="taxonomic scope" value="Bacteria"/>
</dbReference>
<keyword evidence="11" id="KW-0997">Cell inner membrane</keyword>
<keyword evidence="8 11" id="KW-1133">Transmembrane helix</keyword>
<comment type="similarity">
    <text evidence="11">Belongs to the SEDS family. MrdB/RodA subfamily.</text>
</comment>
<dbReference type="PATRIC" id="fig|1208918.3.peg.641"/>
<evidence type="ECO:0000313" key="12">
    <source>
        <dbReference type="EMBL" id="AGF47940.1"/>
    </source>
</evidence>
<feature type="transmembrane region" description="Helical" evidence="11">
    <location>
        <begin position="76"/>
        <end position="93"/>
    </location>
</feature>
<evidence type="ECO:0000256" key="8">
    <source>
        <dbReference type="ARBA" id="ARBA00022989"/>
    </source>
</evidence>
<feature type="transmembrane region" description="Helical" evidence="11">
    <location>
        <begin position="50"/>
        <end position="70"/>
    </location>
</feature>
<proteinExistence type="inferred from homology"/>
<evidence type="ECO:0000256" key="4">
    <source>
        <dbReference type="ARBA" id="ARBA00022679"/>
    </source>
</evidence>
<dbReference type="EC" id="2.4.99.28" evidence="11"/>
<dbReference type="GO" id="GO:0032153">
    <property type="term" value="C:cell division site"/>
    <property type="evidence" value="ECO:0007669"/>
    <property type="project" value="TreeGrafter"/>
</dbReference>
<evidence type="ECO:0000256" key="1">
    <source>
        <dbReference type="ARBA" id="ARBA00004141"/>
    </source>
</evidence>
<name>M1M777_9PROT</name>
<keyword evidence="2 11" id="KW-1003">Cell membrane</keyword>
<evidence type="ECO:0000256" key="5">
    <source>
        <dbReference type="ARBA" id="ARBA00022692"/>
    </source>
</evidence>
<feature type="transmembrane region" description="Helical" evidence="11">
    <location>
        <begin position="164"/>
        <end position="180"/>
    </location>
</feature>
<keyword evidence="7 11" id="KW-0573">Peptidoglycan synthesis</keyword>
<dbReference type="AlphaFoldDB" id="M1M777"/>
<dbReference type="InterPro" id="IPR018365">
    <property type="entry name" value="Cell_cycle_FtsW-rel_CS"/>
</dbReference>
<dbReference type="UniPathway" id="UPA00219"/>
<evidence type="ECO:0000256" key="2">
    <source>
        <dbReference type="ARBA" id="ARBA00022475"/>
    </source>
</evidence>
<evidence type="ECO:0000256" key="6">
    <source>
        <dbReference type="ARBA" id="ARBA00022960"/>
    </source>
</evidence>
<protein>
    <recommendedName>
        <fullName evidence="11">Peptidoglycan glycosyltransferase MrdB</fullName>
        <shortName evidence="11">PGT</shortName>
        <ecNumber evidence="11">2.4.99.28</ecNumber>
    </recommendedName>
    <alternativeName>
        <fullName evidence="11">Cell elongation protein RodA</fullName>
    </alternativeName>
    <alternativeName>
        <fullName evidence="11">Cell wall polymerase</fullName>
    </alternativeName>
    <alternativeName>
        <fullName evidence="11">Peptidoglycan polymerase</fullName>
        <shortName evidence="11">PG polymerase</shortName>
    </alternativeName>
</protein>
<keyword evidence="5 11" id="KW-0812">Transmembrane</keyword>
<accession>M1M777</accession>
<evidence type="ECO:0000256" key="9">
    <source>
        <dbReference type="ARBA" id="ARBA00023136"/>
    </source>
</evidence>
<dbReference type="InterPro" id="IPR001182">
    <property type="entry name" value="FtsW/RodA"/>
</dbReference>
<keyword evidence="10 11" id="KW-0961">Cell wall biogenesis/degradation</keyword>
<feature type="transmembrane region" description="Helical" evidence="11">
    <location>
        <begin position="18"/>
        <end position="38"/>
    </location>
</feature>
<dbReference type="NCBIfam" id="TIGR02210">
    <property type="entry name" value="rodA_shape"/>
    <property type="match status" value="1"/>
</dbReference>
<evidence type="ECO:0000313" key="13">
    <source>
        <dbReference type="Proteomes" id="UP000011686"/>
    </source>
</evidence>
<evidence type="ECO:0000256" key="10">
    <source>
        <dbReference type="ARBA" id="ARBA00023316"/>
    </source>
</evidence>
<dbReference type="GO" id="GO:0009252">
    <property type="term" value="P:peptidoglycan biosynthetic process"/>
    <property type="evidence" value="ECO:0007669"/>
    <property type="project" value="UniProtKB-UniRule"/>
</dbReference>
<feature type="transmembrane region" description="Helical" evidence="11">
    <location>
        <begin position="286"/>
        <end position="306"/>
    </location>
</feature>
<dbReference type="GO" id="GO:0005886">
    <property type="term" value="C:plasma membrane"/>
    <property type="evidence" value="ECO:0007669"/>
    <property type="project" value="UniProtKB-SubCell"/>
</dbReference>
<dbReference type="GO" id="GO:0008955">
    <property type="term" value="F:peptidoglycan glycosyltransferase activity"/>
    <property type="evidence" value="ECO:0007669"/>
    <property type="project" value="UniProtKB-UniRule"/>
</dbReference>
<evidence type="ECO:0000256" key="3">
    <source>
        <dbReference type="ARBA" id="ARBA00022676"/>
    </source>
</evidence>
<dbReference type="GO" id="GO:0071555">
    <property type="term" value="P:cell wall organization"/>
    <property type="evidence" value="ECO:0007669"/>
    <property type="project" value="UniProtKB-KW"/>
</dbReference>
<dbReference type="GO" id="GO:0051301">
    <property type="term" value="P:cell division"/>
    <property type="evidence" value="ECO:0007669"/>
    <property type="project" value="InterPro"/>
</dbReference>